<evidence type="ECO:0000256" key="6">
    <source>
        <dbReference type="ARBA" id="ARBA00023306"/>
    </source>
</evidence>
<protein>
    <submittedName>
        <fullName evidence="8">Cell division protein CrgA</fullName>
    </submittedName>
</protein>
<feature type="transmembrane region" description="Helical" evidence="7">
    <location>
        <begin position="56"/>
        <end position="74"/>
    </location>
</feature>
<keyword evidence="3 7" id="KW-0812">Transmembrane</keyword>
<feature type="transmembrane region" description="Helical" evidence="7">
    <location>
        <begin position="86"/>
        <end position="109"/>
    </location>
</feature>
<keyword evidence="2 8" id="KW-0132">Cell division</keyword>
<evidence type="ECO:0000313" key="8">
    <source>
        <dbReference type="EMBL" id="MCM0621002.1"/>
    </source>
</evidence>
<proteinExistence type="predicted"/>
<evidence type="ECO:0000256" key="7">
    <source>
        <dbReference type="SAM" id="Phobius"/>
    </source>
</evidence>
<keyword evidence="1" id="KW-1003">Cell membrane</keyword>
<keyword evidence="5 7" id="KW-0472">Membrane</keyword>
<dbReference type="InterPro" id="IPR009619">
    <property type="entry name" value="CrgA"/>
</dbReference>
<evidence type="ECO:0000256" key="4">
    <source>
        <dbReference type="ARBA" id="ARBA00022989"/>
    </source>
</evidence>
<evidence type="ECO:0000256" key="3">
    <source>
        <dbReference type="ARBA" id="ARBA00022692"/>
    </source>
</evidence>
<dbReference type="Pfam" id="PF06781">
    <property type="entry name" value="CrgA"/>
    <property type="match status" value="2"/>
</dbReference>
<dbReference type="RefSeq" id="WP_250827501.1">
    <property type="nucleotide sequence ID" value="NZ_JAMOIL010000013.1"/>
</dbReference>
<dbReference type="Proteomes" id="UP001139485">
    <property type="component" value="Unassembled WGS sequence"/>
</dbReference>
<comment type="caution">
    <text evidence="8">The sequence shown here is derived from an EMBL/GenBank/DDBJ whole genome shotgun (WGS) entry which is preliminary data.</text>
</comment>
<accession>A0A9X2D8Y6</accession>
<dbReference type="EMBL" id="JAMOIL010000013">
    <property type="protein sequence ID" value="MCM0621002.1"/>
    <property type="molecule type" value="Genomic_DNA"/>
</dbReference>
<keyword evidence="9" id="KW-1185">Reference proteome</keyword>
<evidence type="ECO:0000256" key="1">
    <source>
        <dbReference type="ARBA" id="ARBA00022475"/>
    </source>
</evidence>
<evidence type="ECO:0000256" key="5">
    <source>
        <dbReference type="ARBA" id="ARBA00023136"/>
    </source>
</evidence>
<organism evidence="8 9">
    <name type="scientific">Nocardioides bruguierae</name>
    <dbReference type="NCBI Taxonomy" id="2945102"/>
    <lineage>
        <taxon>Bacteria</taxon>
        <taxon>Bacillati</taxon>
        <taxon>Actinomycetota</taxon>
        <taxon>Actinomycetes</taxon>
        <taxon>Propionibacteriales</taxon>
        <taxon>Nocardioidaceae</taxon>
        <taxon>Nocardioides</taxon>
    </lineage>
</organism>
<reference evidence="8" key="1">
    <citation type="submission" date="2022-05" db="EMBL/GenBank/DDBJ databases">
        <authorList>
            <person name="Tuo L."/>
        </authorList>
    </citation>
    <scope>NUCLEOTIDE SEQUENCE</scope>
    <source>
        <strain evidence="8">BSK12Z-4</strain>
    </source>
</reference>
<dbReference type="AlphaFoldDB" id="A0A9X2D8Y6"/>
<sequence length="144" mass="15563">MKLKSRDGLEQSGGRLLSVRFLVAIALVLAGIAWIVAYYWRVRPDGSPAIVGDLDRWNYVIGFGLFFLGLVVSAHPSTPLGRGRGVVVGMLFCFVAGLLWICAFYVLAADHLGSVPVMNDLAQSNLAVGIAFMGVGFAFATRWE</sequence>
<keyword evidence="6" id="KW-0131">Cell cycle</keyword>
<gene>
    <name evidence="8" type="ORF">M8330_11945</name>
</gene>
<evidence type="ECO:0000313" key="9">
    <source>
        <dbReference type="Proteomes" id="UP001139485"/>
    </source>
</evidence>
<feature type="transmembrane region" description="Helical" evidence="7">
    <location>
        <begin position="121"/>
        <end position="140"/>
    </location>
</feature>
<dbReference type="GO" id="GO:0051301">
    <property type="term" value="P:cell division"/>
    <property type="evidence" value="ECO:0007669"/>
    <property type="project" value="UniProtKB-KW"/>
</dbReference>
<feature type="transmembrane region" description="Helical" evidence="7">
    <location>
        <begin position="21"/>
        <end position="40"/>
    </location>
</feature>
<keyword evidence="4 7" id="KW-1133">Transmembrane helix</keyword>
<evidence type="ECO:0000256" key="2">
    <source>
        <dbReference type="ARBA" id="ARBA00022618"/>
    </source>
</evidence>
<name>A0A9X2D8Y6_9ACTN</name>